<dbReference type="EMBL" id="CAJVPW010007455">
    <property type="protein sequence ID" value="CAG8581094.1"/>
    <property type="molecule type" value="Genomic_DNA"/>
</dbReference>
<evidence type="ECO:0000313" key="2">
    <source>
        <dbReference type="Proteomes" id="UP000789366"/>
    </source>
</evidence>
<dbReference type="Proteomes" id="UP000789366">
    <property type="component" value="Unassembled WGS sequence"/>
</dbReference>
<organism evidence="1 2">
    <name type="scientific">Cetraspora pellucida</name>
    <dbReference type="NCBI Taxonomy" id="1433469"/>
    <lineage>
        <taxon>Eukaryota</taxon>
        <taxon>Fungi</taxon>
        <taxon>Fungi incertae sedis</taxon>
        <taxon>Mucoromycota</taxon>
        <taxon>Glomeromycotina</taxon>
        <taxon>Glomeromycetes</taxon>
        <taxon>Diversisporales</taxon>
        <taxon>Gigasporaceae</taxon>
        <taxon>Cetraspora</taxon>
    </lineage>
</organism>
<gene>
    <name evidence="1" type="ORF">SPELUC_LOCUS6369</name>
</gene>
<comment type="caution">
    <text evidence="1">The sequence shown here is derived from an EMBL/GenBank/DDBJ whole genome shotgun (WGS) entry which is preliminary data.</text>
</comment>
<reference evidence="1" key="1">
    <citation type="submission" date="2021-06" db="EMBL/GenBank/DDBJ databases">
        <authorList>
            <person name="Kallberg Y."/>
            <person name="Tangrot J."/>
            <person name="Rosling A."/>
        </authorList>
    </citation>
    <scope>NUCLEOTIDE SEQUENCE</scope>
    <source>
        <strain evidence="1">28 12/20/2015</strain>
    </source>
</reference>
<protein>
    <submittedName>
        <fullName evidence="1">3420_t:CDS:1</fullName>
    </submittedName>
</protein>
<evidence type="ECO:0000313" key="1">
    <source>
        <dbReference type="EMBL" id="CAG8581094.1"/>
    </source>
</evidence>
<proteinExistence type="predicted"/>
<keyword evidence="2" id="KW-1185">Reference proteome</keyword>
<name>A0ACA9MG49_9GLOM</name>
<accession>A0ACA9MG49</accession>
<sequence length="130" mass="15005">MTLDGFLDDCLVFFLMATYGEGKHTEFWELINSVNPVFSKEENFLGWKEDMWKAVCDVINIDPNDAQNRGIRMLLTRLSIWNITVFYGELSEHALNGGTRIYYDAKNPFPSAITASRELFNKADRNCVHM</sequence>